<dbReference type="Gene3D" id="3.40.710.10">
    <property type="entry name" value="DD-peptidase/beta-lactamase superfamily"/>
    <property type="match status" value="1"/>
</dbReference>
<dbReference type="GO" id="GO:0030655">
    <property type="term" value="P:beta-lactam antibiotic catabolic process"/>
    <property type="evidence" value="ECO:0007669"/>
    <property type="project" value="InterPro"/>
</dbReference>
<keyword evidence="3" id="KW-0378">Hydrolase</keyword>
<evidence type="ECO:0000313" key="4">
    <source>
        <dbReference type="Proteomes" id="UP000604475"/>
    </source>
</evidence>
<evidence type="ECO:0000313" key="3">
    <source>
        <dbReference type="EMBL" id="MBL7630507.1"/>
    </source>
</evidence>
<dbReference type="GO" id="GO:0008800">
    <property type="term" value="F:beta-lactamase activity"/>
    <property type="evidence" value="ECO:0007669"/>
    <property type="project" value="InterPro"/>
</dbReference>
<dbReference type="GO" id="GO:0046677">
    <property type="term" value="P:response to antibiotic"/>
    <property type="evidence" value="ECO:0007669"/>
    <property type="project" value="InterPro"/>
</dbReference>
<gene>
    <name evidence="3" type="ORF">I7412_25770</name>
</gene>
<reference evidence="3" key="1">
    <citation type="submission" date="2020-12" db="EMBL/GenBank/DDBJ databases">
        <title>Genomic characterization of non-nitrogen-fixing Frankia strains.</title>
        <authorList>
            <person name="Carlos-Shanley C."/>
            <person name="Guerra T."/>
            <person name="Hahn D."/>
        </authorList>
    </citation>
    <scope>NUCLEOTIDE SEQUENCE</scope>
    <source>
        <strain evidence="3">CN6</strain>
    </source>
</reference>
<dbReference type="Pfam" id="PF13354">
    <property type="entry name" value="Beta-lactamase2"/>
    <property type="match status" value="1"/>
</dbReference>
<dbReference type="SUPFAM" id="SSF56601">
    <property type="entry name" value="beta-lactamase/transpeptidase-like"/>
    <property type="match status" value="1"/>
</dbReference>
<organism evidence="3 4">
    <name type="scientific">Frankia nepalensis</name>
    <dbReference type="NCBI Taxonomy" id="1836974"/>
    <lineage>
        <taxon>Bacteria</taxon>
        <taxon>Bacillati</taxon>
        <taxon>Actinomycetota</taxon>
        <taxon>Actinomycetes</taxon>
        <taxon>Frankiales</taxon>
        <taxon>Frankiaceae</taxon>
        <taxon>Frankia</taxon>
    </lineage>
</organism>
<dbReference type="PANTHER" id="PTHR35333">
    <property type="entry name" value="BETA-LACTAMASE"/>
    <property type="match status" value="1"/>
</dbReference>
<dbReference type="Proteomes" id="UP000604475">
    <property type="component" value="Unassembled WGS sequence"/>
</dbReference>
<dbReference type="EMBL" id="JAEACQ010000251">
    <property type="protein sequence ID" value="MBL7630507.1"/>
    <property type="molecule type" value="Genomic_DNA"/>
</dbReference>
<dbReference type="AlphaFoldDB" id="A0A937RHZ5"/>
<protein>
    <submittedName>
        <fullName evidence="3">Serine hydrolase</fullName>
    </submittedName>
</protein>
<evidence type="ECO:0000259" key="2">
    <source>
        <dbReference type="Pfam" id="PF13354"/>
    </source>
</evidence>
<dbReference type="PANTHER" id="PTHR35333:SF3">
    <property type="entry name" value="BETA-LACTAMASE-TYPE TRANSPEPTIDASE FOLD CONTAINING PROTEIN"/>
    <property type="match status" value="1"/>
</dbReference>
<name>A0A937RHZ5_9ACTN</name>
<feature type="chain" id="PRO_5037670127" evidence="1">
    <location>
        <begin position="24"/>
        <end position="267"/>
    </location>
</feature>
<evidence type="ECO:0000256" key="1">
    <source>
        <dbReference type="SAM" id="SignalP"/>
    </source>
</evidence>
<feature type="domain" description="Beta-lactamase class A catalytic" evidence="2">
    <location>
        <begin position="101"/>
        <end position="240"/>
    </location>
</feature>
<accession>A0A937RHZ5</accession>
<dbReference type="InterPro" id="IPR000871">
    <property type="entry name" value="Beta-lactam_class-A"/>
</dbReference>
<keyword evidence="4" id="KW-1185">Reference proteome</keyword>
<dbReference type="InterPro" id="IPR045155">
    <property type="entry name" value="Beta-lactam_cat"/>
</dbReference>
<feature type="signal peptide" evidence="1">
    <location>
        <begin position="1"/>
        <end position="23"/>
    </location>
</feature>
<dbReference type="InterPro" id="IPR012338">
    <property type="entry name" value="Beta-lactam/transpept-like"/>
</dbReference>
<keyword evidence="1" id="KW-0732">Signal</keyword>
<proteinExistence type="predicted"/>
<comment type="caution">
    <text evidence="3">The sequence shown here is derived from an EMBL/GenBank/DDBJ whole genome shotgun (WGS) entry which is preliminary data.</text>
</comment>
<sequence>MVSTVIAVVGVVGASSLTSPASAATSSSFTSALASKWRSYLAARPGSVSVALYDRNTGKTVYVTKSLRSAGWETASTVKLDILAALLAKTGQSGKLTAAQQKLAKPMISVSDNASASALWNQAGGQGGMNTFFRRLGMTASAAGPGGKWGLTRTTAYDQLKVLRAVSYPGSALSASARATATALLDTVVSSQRWGLTAGVPAGVAVQIKNGWLPYDGGWVVNSLAHVHGAGKDYVMAVYTRDSVTESTGITTISGLSRLAWSTVPAA</sequence>